<dbReference type="PIRSF" id="PIRSF001400">
    <property type="entry name" value="Enolase"/>
    <property type="match status" value="1"/>
</dbReference>
<dbReference type="GO" id="GO:0000287">
    <property type="term" value="F:magnesium ion binding"/>
    <property type="evidence" value="ECO:0007669"/>
    <property type="project" value="UniProtKB-UniRule"/>
</dbReference>
<dbReference type="GO" id="GO:0006096">
    <property type="term" value="P:glycolytic process"/>
    <property type="evidence" value="ECO:0007669"/>
    <property type="project" value="UniProtKB-UniRule"/>
</dbReference>
<evidence type="ECO:0000313" key="18">
    <source>
        <dbReference type="EMBL" id="SCM72354.1"/>
    </source>
</evidence>
<comment type="catalytic activity">
    <reaction evidence="12">
        <text>(2R)-2-phosphoglycerate = phosphoenolpyruvate + H2O</text>
        <dbReference type="Rhea" id="RHEA:10164"/>
        <dbReference type="ChEBI" id="CHEBI:15377"/>
        <dbReference type="ChEBI" id="CHEBI:58289"/>
        <dbReference type="ChEBI" id="CHEBI:58702"/>
        <dbReference type="EC" id="4.2.1.11"/>
    </reaction>
</comment>
<feature type="binding site" evidence="14">
    <location>
        <position position="164"/>
    </location>
    <ligand>
        <name>substrate</name>
    </ligand>
</feature>
<dbReference type="GO" id="GO:0005576">
    <property type="term" value="C:extracellular region"/>
    <property type="evidence" value="ECO:0007669"/>
    <property type="project" value="UniProtKB-SubCell"/>
</dbReference>
<dbReference type="InterPro" id="IPR020810">
    <property type="entry name" value="Enolase_C"/>
</dbReference>
<dbReference type="GO" id="GO:0009986">
    <property type="term" value="C:cell surface"/>
    <property type="evidence" value="ECO:0007669"/>
    <property type="project" value="UniProtKB-SubCell"/>
</dbReference>
<keyword evidence="9 12" id="KW-0324">Glycolysis</keyword>
<dbReference type="Pfam" id="PF00113">
    <property type="entry name" value="Enolase_C"/>
    <property type="match status" value="1"/>
</dbReference>
<name>A0A212L448_9BACT</name>
<comment type="function">
    <text evidence="11 12">Catalyzes the reversible conversion of 2-phosphoglycerate (2-PG) into phosphoenolpyruvate (PEP). It is essential for the degradation of carbohydrates via glycolysis.</text>
</comment>
<evidence type="ECO:0000256" key="1">
    <source>
        <dbReference type="ARBA" id="ARBA00005031"/>
    </source>
</evidence>
<dbReference type="PROSITE" id="PS00164">
    <property type="entry name" value="ENOLASE"/>
    <property type="match status" value="1"/>
</dbReference>
<evidence type="ECO:0000259" key="17">
    <source>
        <dbReference type="SMART" id="SM01193"/>
    </source>
</evidence>
<proteinExistence type="inferred from homology"/>
<feature type="binding site" evidence="12 15">
    <location>
        <position position="285"/>
    </location>
    <ligand>
        <name>Mg(2+)</name>
        <dbReference type="ChEBI" id="CHEBI:18420"/>
    </ligand>
</feature>
<sequence>MSSIASVFGREILDSRGNPTVEVEVTLESGLRARAAVPSGASTGSREALEMRDGDKARYCGKGVTKAVDHVNGEIADALLGMDGLRQVQIDNTLIDLDGTDNKSRLGANAMLGVSMACARVAASFLGLPLYKYLGGINAKVLPAPMMNIINGGAHAPNNLDIQEFMIMPVGAMTFRDSLRIGTEIFHTLQGILKKDGHVTSVGDEGGFAPNLKNHDEAFTYIIKAIEEAGYNPGTEVALAIDAASSEFYKDGKYVLAGEGKTFNNAEMSEWLGEFTRKYPLISIEDGMAESDWDGWGMLTASLGDHVQLVGDDVFVTNPSILAEGIAEGVANSILIKLNQIGTVTETLDTIEMAKEAAYTTVISHRSGETEDSFIADLAVGVNSGQIKTGSLCRSERMAKYNQLLRIEEELGDDAEFFGPMLAEYYSLGSDE</sequence>
<feature type="binding site" evidence="12">
    <location>
        <position position="388"/>
    </location>
    <ligand>
        <name>(2R)-2-phosphoglycerate</name>
        <dbReference type="ChEBI" id="CHEBI:58289"/>
    </ligand>
</feature>
<dbReference type="PANTHER" id="PTHR11902">
    <property type="entry name" value="ENOLASE"/>
    <property type="match status" value="1"/>
</dbReference>
<feature type="binding site" evidence="12 15">
    <location>
        <position position="312"/>
    </location>
    <ligand>
        <name>Mg(2+)</name>
        <dbReference type="ChEBI" id="CHEBI:18420"/>
    </ligand>
</feature>
<feature type="binding site" evidence="14">
    <location>
        <position position="388"/>
    </location>
    <ligand>
        <name>substrate</name>
    </ligand>
</feature>
<keyword evidence="7 12" id="KW-0479">Metal-binding</keyword>
<feature type="domain" description="Enolase C-terminal TIM barrel" evidence="16">
    <location>
        <begin position="139"/>
        <end position="425"/>
    </location>
</feature>
<keyword evidence="5 12" id="KW-0963">Cytoplasm</keyword>
<organism evidence="18">
    <name type="scientific">uncultured Desulfovibrio sp</name>
    <dbReference type="NCBI Taxonomy" id="167968"/>
    <lineage>
        <taxon>Bacteria</taxon>
        <taxon>Pseudomonadati</taxon>
        <taxon>Thermodesulfobacteriota</taxon>
        <taxon>Desulfovibrionia</taxon>
        <taxon>Desulfovibrionales</taxon>
        <taxon>Desulfovibrionaceae</taxon>
        <taxon>Desulfovibrio</taxon>
        <taxon>environmental samples</taxon>
    </lineage>
</organism>
<comment type="cofactor">
    <cofactor evidence="15">
        <name>Mg(2+)</name>
        <dbReference type="ChEBI" id="CHEBI:18420"/>
    </cofactor>
    <text evidence="15">Mg(2+) is required for catalysis and for stabilizing the dimer.</text>
</comment>
<evidence type="ECO:0000256" key="5">
    <source>
        <dbReference type="ARBA" id="ARBA00022490"/>
    </source>
</evidence>
<gene>
    <name evidence="12 18" type="primary">eno</name>
    <name evidence="18" type="ORF">KL86DES1_20553</name>
</gene>
<evidence type="ECO:0000256" key="8">
    <source>
        <dbReference type="ARBA" id="ARBA00022842"/>
    </source>
</evidence>
<dbReference type="SUPFAM" id="SSF54826">
    <property type="entry name" value="Enolase N-terminal domain-like"/>
    <property type="match status" value="1"/>
</dbReference>
<protein>
    <recommendedName>
        <fullName evidence="4 12">Enolase</fullName>
        <ecNumber evidence="3 12">4.2.1.11</ecNumber>
    </recommendedName>
    <alternativeName>
        <fullName evidence="12">2-phospho-D-glycerate hydro-lyase</fullName>
    </alternativeName>
    <alternativeName>
        <fullName evidence="12">2-phosphoglycerate dehydratase</fullName>
    </alternativeName>
</protein>
<dbReference type="PANTHER" id="PTHR11902:SF1">
    <property type="entry name" value="ENOLASE"/>
    <property type="match status" value="1"/>
</dbReference>
<feature type="binding site" evidence="12">
    <location>
        <position position="163"/>
    </location>
    <ligand>
        <name>(2R)-2-phosphoglycerate</name>
        <dbReference type="ChEBI" id="CHEBI:58289"/>
    </ligand>
</feature>
<dbReference type="HAMAP" id="MF_00318">
    <property type="entry name" value="Enolase"/>
    <property type="match status" value="1"/>
</dbReference>
<feature type="active site" description="Proton donor" evidence="12 13">
    <location>
        <position position="205"/>
    </location>
</feature>
<evidence type="ECO:0000256" key="7">
    <source>
        <dbReference type="ARBA" id="ARBA00022723"/>
    </source>
</evidence>
<dbReference type="UniPathway" id="UPA00109">
    <property type="reaction ID" value="UER00187"/>
</dbReference>
<dbReference type="AlphaFoldDB" id="A0A212L448"/>
<dbReference type="SFLD" id="SFLDF00002">
    <property type="entry name" value="enolase"/>
    <property type="match status" value="1"/>
</dbReference>
<evidence type="ECO:0000256" key="9">
    <source>
        <dbReference type="ARBA" id="ARBA00023152"/>
    </source>
</evidence>
<feature type="binding site" evidence="14">
    <location>
        <position position="312"/>
    </location>
    <ligand>
        <name>substrate</name>
    </ligand>
</feature>
<dbReference type="FunFam" id="3.20.20.120:FF:000001">
    <property type="entry name" value="Enolase"/>
    <property type="match status" value="1"/>
</dbReference>
<dbReference type="Pfam" id="PF03952">
    <property type="entry name" value="Enolase_N"/>
    <property type="match status" value="1"/>
</dbReference>
<dbReference type="EMBL" id="FMJC01000002">
    <property type="protein sequence ID" value="SCM72354.1"/>
    <property type="molecule type" value="Genomic_DNA"/>
</dbReference>
<evidence type="ECO:0000256" key="6">
    <source>
        <dbReference type="ARBA" id="ARBA00022525"/>
    </source>
</evidence>
<evidence type="ECO:0000256" key="11">
    <source>
        <dbReference type="ARBA" id="ARBA00045763"/>
    </source>
</evidence>
<dbReference type="RefSeq" id="WP_179980161.1">
    <property type="nucleotide sequence ID" value="NZ_LT608333.1"/>
</dbReference>
<keyword evidence="10 12" id="KW-0456">Lyase</keyword>
<evidence type="ECO:0000256" key="13">
    <source>
        <dbReference type="PIRSR" id="PIRSR001400-1"/>
    </source>
</evidence>
<keyword evidence="6 12" id="KW-0964">Secreted</keyword>
<comment type="similarity">
    <text evidence="2 12">Belongs to the enolase family.</text>
</comment>
<dbReference type="SMART" id="SM01193">
    <property type="entry name" value="Enolase_N"/>
    <property type="match status" value="1"/>
</dbReference>
<dbReference type="Gene3D" id="3.20.20.120">
    <property type="entry name" value="Enolase-like C-terminal domain"/>
    <property type="match status" value="1"/>
</dbReference>
<feature type="binding site" evidence="12 15">
    <location>
        <position position="242"/>
    </location>
    <ligand>
        <name>Mg(2+)</name>
        <dbReference type="ChEBI" id="CHEBI:18420"/>
    </ligand>
</feature>
<dbReference type="InterPro" id="IPR000941">
    <property type="entry name" value="Enolase"/>
</dbReference>
<dbReference type="FunFam" id="3.30.390.10:FF:000001">
    <property type="entry name" value="Enolase"/>
    <property type="match status" value="1"/>
</dbReference>
<evidence type="ECO:0000256" key="10">
    <source>
        <dbReference type="ARBA" id="ARBA00023239"/>
    </source>
</evidence>
<comment type="pathway">
    <text evidence="1 12">Carbohydrate degradation; glycolysis; pyruvate from D-glyceraldehyde 3-phosphate: step 4/5.</text>
</comment>
<dbReference type="PRINTS" id="PR00148">
    <property type="entry name" value="ENOLASE"/>
</dbReference>
<dbReference type="SFLD" id="SFLDS00001">
    <property type="entry name" value="Enolase"/>
    <property type="match status" value="1"/>
</dbReference>
<accession>A0A212L448</accession>
<dbReference type="SUPFAM" id="SSF51604">
    <property type="entry name" value="Enolase C-terminal domain-like"/>
    <property type="match status" value="1"/>
</dbReference>
<feature type="domain" description="Enolase N-terminal" evidence="17">
    <location>
        <begin position="4"/>
        <end position="134"/>
    </location>
</feature>
<dbReference type="EC" id="4.2.1.11" evidence="3 12"/>
<feature type="active site" description="Proton acceptor" evidence="12 13">
    <location>
        <position position="337"/>
    </location>
</feature>
<dbReference type="SMART" id="SM01192">
    <property type="entry name" value="Enolase_C"/>
    <property type="match status" value="1"/>
</dbReference>
<reference evidence="18" key="1">
    <citation type="submission" date="2016-08" db="EMBL/GenBank/DDBJ databases">
        <authorList>
            <person name="Seilhamer J.J."/>
        </authorList>
    </citation>
    <scope>NUCLEOTIDE SEQUENCE</scope>
    <source>
        <strain evidence="18">86-1</strain>
    </source>
</reference>
<dbReference type="GO" id="GO:0004634">
    <property type="term" value="F:phosphopyruvate hydratase activity"/>
    <property type="evidence" value="ECO:0007669"/>
    <property type="project" value="UniProtKB-UniRule"/>
</dbReference>
<feature type="binding site" evidence="12">
    <location>
        <position position="337"/>
    </location>
    <ligand>
        <name>(2R)-2-phosphoglycerate</name>
        <dbReference type="ChEBI" id="CHEBI:58289"/>
    </ligand>
</feature>
<comment type="subcellular location">
    <subcellularLocation>
        <location evidence="12">Cytoplasm</location>
    </subcellularLocation>
    <subcellularLocation>
        <location evidence="12">Secreted</location>
    </subcellularLocation>
    <subcellularLocation>
        <location evidence="12">Cell surface</location>
    </subcellularLocation>
    <text evidence="12">Fractions of enolase are present in both the cytoplasm and on the cell surface.</text>
</comment>
<evidence type="ECO:0000256" key="15">
    <source>
        <dbReference type="PIRSR" id="PIRSR001400-3"/>
    </source>
</evidence>
<evidence type="ECO:0000259" key="16">
    <source>
        <dbReference type="SMART" id="SM01192"/>
    </source>
</evidence>
<feature type="binding site" evidence="12">
    <location>
        <position position="367"/>
    </location>
    <ligand>
        <name>(2R)-2-phosphoglycerate</name>
        <dbReference type="ChEBI" id="CHEBI:58289"/>
    </ligand>
</feature>
<dbReference type="GO" id="GO:0000015">
    <property type="term" value="C:phosphopyruvate hydratase complex"/>
    <property type="evidence" value="ECO:0007669"/>
    <property type="project" value="InterPro"/>
</dbReference>
<dbReference type="InterPro" id="IPR036849">
    <property type="entry name" value="Enolase-like_C_sf"/>
</dbReference>
<keyword evidence="8 12" id="KW-0460">Magnesium</keyword>
<comment type="cofactor">
    <cofactor evidence="12">
        <name>Mg(2+)</name>
        <dbReference type="ChEBI" id="CHEBI:18420"/>
    </cofactor>
    <text evidence="12">Binds a second Mg(2+) ion via substrate during catalysis.</text>
</comment>
<dbReference type="SFLD" id="SFLDG00178">
    <property type="entry name" value="enolase"/>
    <property type="match status" value="1"/>
</dbReference>
<dbReference type="CDD" id="cd03313">
    <property type="entry name" value="enolase"/>
    <property type="match status" value="1"/>
</dbReference>
<dbReference type="InterPro" id="IPR020809">
    <property type="entry name" value="Enolase_CS"/>
</dbReference>
<evidence type="ECO:0000256" key="2">
    <source>
        <dbReference type="ARBA" id="ARBA00009604"/>
    </source>
</evidence>
<feature type="binding site" evidence="14">
    <location>
        <position position="155"/>
    </location>
    <ligand>
        <name>substrate</name>
    </ligand>
</feature>
<evidence type="ECO:0000256" key="3">
    <source>
        <dbReference type="ARBA" id="ARBA00012058"/>
    </source>
</evidence>
<dbReference type="InterPro" id="IPR020811">
    <property type="entry name" value="Enolase_N"/>
</dbReference>
<evidence type="ECO:0000256" key="14">
    <source>
        <dbReference type="PIRSR" id="PIRSR001400-2"/>
    </source>
</evidence>
<evidence type="ECO:0000256" key="4">
    <source>
        <dbReference type="ARBA" id="ARBA00017068"/>
    </source>
</evidence>
<dbReference type="InterPro" id="IPR029017">
    <property type="entry name" value="Enolase-like_N"/>
</dbReference>
<feature type="binding site" evidence="14">
    <location>
        <begin position="364"/>
        <end position="367"/>
    </location>
    <ligand>
        <name>substrate</name>
    </ligand>
</feature>
<evidence type="ECO:0000256" key="12">
    <source>
        <dbReference type="HAMAP-Rule" id="MF_00318"/>
    </source>
</evidence>
<feature type="binding site" evidence="12">
    <location>
        <position position="366"/>
    </location>
    <ligand>
        <name>(2R)-2-phosphoglycerate</name>
        <dbReference type="ChEBI" id="CHEBI:58289"/>
    </ligand>
</feature>
<dbReference type="NCBIfam" id="TIGR01060">
    <property type="entry name" value="eno"/>
    <property type="match status" value="1"/>
</dbReference>
<feature type="binding site" evidence="14">
    <location>
        <position position="285"/>
    </location>
    <ligand>
        <name>substrate</name>
    </ligand>
</feature>
<dbReference type="Gene3D" id="3.30.390.10">
    <property type="entry name" value="Enolase-like, N-terminal domain"/>
    <property type="match status" value="1"/>
</dbReference>